<gene>
    <name evidence="1" type="ORF">CDAR_420341</name>
</gene>
<reference evidence="1 2" key="1">
    <citation type="submission" date="2021-06" db="EMBL/GenBank/DDBJ databases">
        <title>Caerostris darwini draft genome.</title>
        <authorList>
            <person name="Kono N."/>
            <person name="Arakawa K."/>
        </authorList>
    </citation>
    <scope>NUCLEOTIDE SEQUENCE [LARGE SCALE GENOMIC DNA]</scope>
</reference>
<sequence length="109" mass="12438">MRYVFFCGYLTTEKRSIIMMTHPLMRGTLKMVPWVAEASSFHLSKLPSSPLAQLPQRTVGGLPFVPTTEGLKYYLAIQTFALSPQVTFYICAELNNRLLCCFYTQTGFR</sequence>
<protein>
    <submittedName>
        <fullName evidence="1">Uncharacterized protein</fullName>
    </submittedName>
</protein>
<organism evidence="1 2">
    <name type="scientific">Caerostris darwini</name>
    <dbReference type="NCBI Taxonomy" id="1538125"/>
    <lineage>
        <taxon>Eukaryota</taxon>
        <taxon>Metazoa</taxon>
        <taxon>Ecdysozoa</taxon>
        <taxon>Arthropoda</taxon>
        <taxon>Chelicerata</taxon>
        <taxon>Arachnida</taxon>
        <taxon>Araneae</taxon>
        <taxon>Araneomorphae</taxon>
        <taxon>Entelegynae</taxon>
        <taxon>Araneoidea</taxon>
        <taxon>Araneidae</taxon>
        <taxon>Caerostris</taxon>
    </lineage>
</organism>
<name>A0AAV4TPT7_9ARAC</name>
<evidence type="ECO:0000313" key="1">
    <source>
        <dbReference type="EMBL" id="GIY48568.1"/>
    </source>
</evidence>
<dbReference type="EMBL" id="BPLQ01010128">
    <property type="protein sequence ID" value="GIY48568.1"/>
    <property type="molecule type" value="Genomic_DNA"/>
</dbReference>
<evidence type="ECO:0000313" key="2">
    <source>
        <dbReference type="Proteomes" id="UP001054837"/>
    </source>
</evidence>
<accession>A0AAV4TPT7</accession>
<dbReference type="Proteomes" id="UP001054837">
    <property type="component" value="Unassembled WGS sequence"/>
</dbReference>
<proteinExistence type="predicted"/>
<dbReference type="AlphaFoldDB" id="A0AAV4TPT7"/>
<keyword evidence="2" id="KW-1185">Reference proteome</keyword>
<comment type="caution">
    <text evidence="1">The sequence shown here is derived from an EMBL/GenBank/DDBJ whole genome shotgun (WGS) entry which is preliminary data.</text>
</comment>